<reference evidence="2 3" key="1">
    <citation type="journal article" date="2022" name="Allergy">
        <title>Genome assembly and annotation of Periplaneta americana reveal a comprehensive cockroach allergen profile.</title>
        <authorList>
            <person name="Wang L."/>
            <person name="Xiong Q."/>
            <person name="Saelim N."/>
            <person name="Wang L."/>
            <person name="Nong W."/>
            <person name="Wan A.T."/>
            <person name="Shi M."/>
            <person name="Liu X."/>
            <person name="Cao Q."/>
            <person name="Hui J.H.L."/>
            <person name="Sookrung N."/>
            <person name="Leung T.F."/>
            <person name="Tungtrongchitr A."/>
            <person name="Tsui S.K.W."/>
        </authorList>
    </citation>
    <scope>NUCLEOTIDE SEQUENCE [LARGE SCALE GENOMIC DNA]</scope>
    <source>
        <strain evidence="2">PWHHKU_190912</strain>
    </source>
</reference>
<dbReference type="EMBL" id="JAJSOF020000029">
    <property type="protein sequence ID" value="KAJ4432753.1"/>
    <property type="molecule type" value="Genomic_DNA"/>
</dbReference>
<protein>
    <submittedName>
        <fullName evidence="2">Uncharacterized protein</fullName>
    </submittedName>
</protein>
<dbReference type="Proteomes" id="UP001148838">
    <property type="component" value="Unassembled WGS sequence"/>
</dbReference>
<evidence type="ECO:0000256" key="1">
    <source>
        <dbReference type="SAM" id="MobiDB-lite"/>
    </source>
</evidence>
<feature type="compositionally biased region" description="Low complexity" evidence="1">
    <location>
        <begin position="216"/>
        <end position="226"/>
    </location>
</feature>
<comment type="caution">
    <text evidence="2">The sequence shown here is derived from an EMBL/GenBank/DDBJ whole genome shotgun (WGS) entry which is preliminary data.</text>
</comment>
<feature type="compositionally biased region" description="Low complexity" evidence="1">
    <location>
        <begin position="120"/>
        <end position="136"/>
    </location>
</feature>
<evidence type="ECO:0000313" key="2">
    <source>
        <dbReference type="EMBL" id="KAJ4432753.1"/>
    </source>
</evidence>
<sequence>MVAGSLGWNRGGGWKNPRAFRPPIWPIALSPDFNFNVSENPTEKTRKVRIRSGLLDGYRAKAQLSIAQQSSCMEVFLLESKQFLTPRYQWDGAPSYWKMKLTFHTPSFGDEEFDIPPINPHHQQQQQHQQAANQHPSQGNMASYQQPQMMGNQPTDGMVMNDPSAYQQPLYLTGPPEHSMGISVRANPKASCRHRTDAPLKAAALPPVKKRPPPVKTVTTAHRIPP</sequence>
<proteinExistence type="predicted"/>
<feature type="region of interest" description="Disordered" evidence="1">
    <location>
        <begin position="205"/>
        <end position="226"/>
    </location>
</feature>
<accession>A0ABQ8SFI1</accession>
<keyword evidence="3" id="KW-1185">Reference proteome</keyword>
<name>A0ABQ8SFI1_PERAM</name>
<organism evidence="2 3">
    <name type="scientific">Periplaneta americana</name>
    <name type="common">American cockroach</name>
    <name type="synonym">Blatta americana</name>
    <dbReference type="NCBI Taxonomy" id="6978"/>
    <lineage>
        <taxon>Eukaryota</taxon>
        <taxon>Metazoa</taxon>
        <taxon>Ecdysozoa</taxon>
        <taxon>Arthropoda</taxon>
        <taxon>Hexapoda</taxon>
        <taxon>Insecta</taxon>
        <taxon>Pterygota</taxon>
        <taxon>Neoptera</taxon>
        <taxon>Polyneoptera</taxon>
        <taxon>Dictyoptera</taxon>
        <taxon>Blattodea</taxon>
        <taxon>Blattoidea</taxon>
        <taxon>Blattidae</taxon>
        <taxon>Blattinae</taxon>
        <taxon>Periplaneta</taxon>
    </lineage>
</organism>
<gene>
    <name evidence="2" type="ORF">ANN_21391</name>
</gene>
<evidence type="ECO:0000313" key="3">
    <source>
        <dbReference type="Proteomes" id="UP001148838"/>
    </source>
</evidence>
<feature type="region of interest" description="Disordered" evidence="1">
    <location>
        <begin position="109"/>
        <end position="165"/>
    </location>
</feature>
<feature type="compositionally biased region" description="Polar residues" evidence="1">
    <location>
        <begin position="137"/>
        <end position="155"/>
    </location>
</feature>